<dbReference type="SUPFAM" id="SSF89372">
    <property type="entry name" value="Fucose-specific lectin"/>
    <property type="match status" value="1"/>
</dbReference>
<name>A0ABW3U7T8_9GAMM</name>
<protein>
    <submittedName>
        <fullName evidence="1">Packaged DNA stabilization protein</fullName>
    </submittedName>
</protein>
<dbReference type="RefSeq" id="WP_230438512.1">
    <property type="nucleotide sequence ID" value="NZ_CP087715.1"/>
</dbReference>
<sequence length="773" mass="84548">MRIPIATSSSQGRSIPLTAERLVNMYAEKAPAGSKSPVVVLGCPGLTRFADIDVRRTRGLYRTPADGRLYAVVRNTLYFIDADGNSTALGTIAGSGRVGMADNGLQLCIVTGATGYTYSVSDGLQEITDDGFPGADTVTFLDGYFIFNNSTAGNRGQFFISDLLNGQVYDATDFATAESYPDNLLRVFADHSQLLLFGSETIEIWFNGGAADFPFVRAQGSVIEQGLGARWSVAKLDETVVWLDNEGIVRRLEGSTPVRISTHAIEFDISRGDWGNASAWSYVEEGHQFYVLTVPARDLATQQAGTYVYDAATQLWHERKSYRQDYSRSGFYARAYGKHITADIDRGRLYEQSLDVYEEDGEHLIAEMQFPQIQNDGNRFIVRKFQVDCEVGIGQGFQAPVAEETSLIGLIESNGDTISTYKLDGGSISLVSGPTSLGFNANILRIDTLRGRAIPLTERNIALHQATRIRNWTYNLNTGWEQASPGSLTGIGGSPSGMAVCALTDNLIVYVDNSDNLLRAMETDGATWSQKGNSLFYLGGANADVYFSRYSSNKFITNEFVLGGDTQLALYMVNFDGQDFSQVGNTFDDGNTNIPIYMGNNRVAIFGIESRTVKCLTWDGSNFSQIGNTLGFPLGTSFESGCALSDRLIVALDDGNSRLLALDFDGENWSIKAQLSGVSSGNYLCAIGQYEESDLAVNNSGVDPQVILDVSGNTRIFDMTQNWRSMGKKGEYNKRVIWRRLGQHRSFTPRIAISAPVKRAVIAAYADIEPSNS</sequence>
<gene>
    <name evidence="1" type="ORF">ACFQ2X_07385</name>
</gene>
<evidence type="ECO:0000313" key="1">
    <source>
        <dbReference type="EMBL" id="MFD1216414.1"/>
    </source>
</evidence>
<dbReference type="EMBL" id="JBHTLR010000007">
    <property type="protein sequence ID" value="MFD1216414.1"/>
    <property type="molecule type" value="Genomic_DNA"/>
</dbReference>
<proteinExistence type="predicted"/>
<reference evidence="2" key="1">
    <citation type="journal article" date="2019" name="Int. J. Syst. Evol. Microbiol.">
        <title>The Global Catalogue of Microorganisms (GCM) 10K type strain sequencing project: providing services to taxonomists for standard genome sequencing and annotation.</title>
        <authorList>
            <consortium name="The Broad Institute Genomics Platform"/>
            <consortium name="The Broad Institute Genome Sequencing Center for Infectious Disease"/>
            <person name="Wu L."/>
            <person name="Ma J."/>
        </authorList>
    </citation>
    <scope>NUCLEOTIDE SEQUENCE [LARGE SCALE GENOMIC DNA]</scope>
    <source>
        <strain evidence="2">CCUG 54356</strain>
    </source>
</reference>
<comment type="caution">
    <text evidence="1">The sequence shown here is derived from an EMBL/GenBank/DDBJ whole genome shotgun (WGS) entry which is preliminary data.</text>
</comment>
<evidence type="ECO:0000313" key="2">
    <source>
        <dbReference type="Proteomes" id="UP001597264"/>
    </source>
</evidence>
<accession>A0ABW3U7T8</accession>
<organism evidence="1 2">
    <name type="scientific">Microbulbifer celer</name>
    <dbReference type="NCBI Taxonomy" id="435905"/>
    <lineage>
        <taxon>Bacteria</taxon>
        <taxon>Pseudomonadati</taxon>
        <taxon>Pseudomonadota</taxon>
        <taxon>Gammaproteobacteria</taxon>
        <taxon>Cellvibrionales</taxon>
        <taxon>Microbulbiferaceae</taxon>
        <taxon>Microbulbifer</taxon>
    </lineage>
</organism>
<keyword evidence="2" id="KW-1185">Reference proteome</keyword>
<dbReference type="Proteomes" id="UP001597264">
    <property type="component" value="Unassembled WGS sequence"/>
</dbReference>